<dbReference type="InterPro" id="IPR036852">
    <property type="entry name" value="Peptidase_S8/S53_dom_sf"/>
</dbReference>
<evidence type="ECO:0000256" key="6">
    <source>
        <dbReference type="ARBA" id="ARBA00022825"/>
    </source>
</evidence>
<dbReference type="Pfam" id="PF17766">
    <property type="entry name" value="fn3_6"/>
    <property type="match status" value="1"/>
</dbReference>
<dbReference type="PRINTS" id="PR00723">
    <property type="entry name" value="SUBTILISIN"/>
</dbReference>
<dbReference type="SUPFAM" id="SSF52743">
    <property type="entry name" value="Subtilisin-like"/>
    <property type="match status" value="1"/>
</dbReference>
<dbReference type="InterPro" id="IPR041469">
    <property type="entry name" value="Subtilisin-like_FN3"/>
</dbReference>
<evidence type="ECO:0000256" key="5">
    <source>
        <dbReference type="ARBA" id="ARBA00022801"/>
    </source>
</evidence>
<name>A0A445J5Z1_GLYSO</name>
<evidence type="ECO:0000259" key="9">
    <source>
        <dbReference type="Pfam" id="PF17766"/>
    </source>
</evidence>
<comment type="similarity">
    <text evidence="2 7">Belongs to the peptidase S8 family.</text>
</comment>
<dbReference type="Gene3D" id="2.60.40.2310">
    <property type="match status" value="1"/>
</dbReference>
<dbReference type="Proteomes" id="UP000289340">
    <property type="component" value="Chromosome 9"/>
</dbReference>
<dbReference type="CDD" id="cd02120">
    <property type="entry name" value="PA_subtilisin_like"/>
    <property type="match status" value="1"/>
</dbReference>
<dbReference type="PROSITE" id="PS51892">
    <property type="entry name" value="SUBTILASE"/>
    <property type="match status" value="1"/>
</dbReference>
<reference evidence="10 11" key="1">
    <citation type="submission" date="2018-09" db="EMBL/GenBank/DDBJ databases">
        <title>A high-quality reference genome of wild soybean provides a powerful tool to mine soybean genomes.</title>
        <authorList>
            <person name="Xie M."/>
            <person name="Chung C.Y.L."/>
            <person name="Li M.-W."/>
            <person name="Wong F.-L."/>
            <person name="Chan T.-F."/>
            <person name="Lam H.-M."/>
        </authorList>
    </citation>
    <scope>NUCLEOTIDE SEQUENCE [LARGE SCALE GENOMIC DNA]</scope>
    <source>
        <strain evidence="11">cv. W05</strain>
        <tissue evidence="10">Hypocotyl of etiolated seedlings</tissue>
    </source>
</reference>
<dbReference type="GO" id="GO:0004252">
    <property type="term" value="F:serine-type endopeptidase activity"/>
    <property type="evidence" value="ECO:0007669"/>
    <property type="project" value="InterPro"/>
</dbReference>
<gene>
    <name evidence="10" type="ORF">D0Y65_025240</name>
</gene>
<dbReference type="Pfam" id="PF00082">
    <property type="entry name" value="Peptidase_S8"/>
    <property type="match status" value="1"/>
</dbReference>
<dbReference type="InterPro" id="IPR000209">
    <property type="entry name" value="Peptidase_S8/S53_dom"/>
</dbReference>
<protein>
    <submittedName>
        <fullName evidence="10">Subtilisin-like protease SBT1.9</fullName>
    </submittedName>
</protein>
<keyword evidence="3 10" id="KW-0645">Protease</keyword>
<sequence length="475" mass="50769">MCNFKLIGARYFNKGVIAANSKVKISMNSARDTSGHGTHTSSTVAGNYVSGASLAMLKEDPKAITSFVEMKKGVVVSSSAGNEGPDLGTLHNGIPRLLTAAASTIDCTFGTLILGNGQTIIGWTLFPANALVENLPLIYNRIISACNSVKLLSKVATKGIIVCDSEPDPNLMFKQMRLVNKTCLLGAVFTYNSPLLNEIGSVSSPTIVISAKDTPPVIKYAKSHNKKLTATIKFQQTFVGIKPTPAVNFNSSRGPSPSYHVVLKPSIMAPGSNVLAAYVPTEPTAKIDTNVMFSSGYKLLSGTSMACPHAFGVAALLKAAHPQWSAAAIRSALVTTASPLDNTQNPIRDYGYPSQYASPLAIGAGQMDPNTALDPAFYSKKTRPIVHKFRRTVTNVGSGTATYRAKVTQPKGSVVIVSPERLAFRYKNEKLSYDVVIKYSKYNKENISFEDLVWIEDGGEHSVRSSIVVAPSGIV</sequence>
<evidence type="ECO:0000313" key="10">
    <source>
        <dbReference type="EMBL" id="RZB93813.1"/>
    </source>
</evidence>
<feature type="domain" description="Subtilisin-like protease fibronectin type-III" evidence="9">
    <location>
        <begin position="384"/>
        <end position="469"/>
    </location>
</feature>
<dbReference type="PANTHER" id="PTHR10795">
    <property type="entry name" value="PROPROTEIN CONVERTASE SUBTILISIN/KEXIN"/>
    <property type="match status" value="1"/>
</dbReference>
<dbReference type="Gene3D" id="3.50.30.30">
    <property type="match status" value="1"/>
</dbReference>
<evidence type="ECO:0000256" key="1">
    <source>
        <dbReference type="ARBA" id="ARBA00004613"/>
    </source>
</evidence>
<dbReference type="AlphaFoldDB" id="A0A445J5Z1"/>
<organism evidence="10 11">
    <name type="scientific">Glycine soja</name>
    <name type="common">Wild soybean</name>
    <dbReference type="NCBI Taxonomy" id="3848"/>
    <lineage>
        <taxon>Eukaryota</taxon>
        <taxon>Viridiplantae</taxon>
        <taxon>Streptophyta</taxon>
        <taxon>Embryophyta</taxon>
        <taxon>Tracheophyta</taxon>
        <taxon>Spermatophyta</taxon>
        <taxon>Magnoliopsida</taxon>
        <taxon>eudicotyledons</taxon>
        <taxon>Gunneridae</taxon>
        <taxon>Pentapetalae</taxon>
        <taxon>rosids</taxon>
        <taxon>fabids</taxon>
        <taxon>Fabales</taxon>
        <taxon>Fabaceae</taxon>
        <taxon>Papilionoideae</taxon>
        <taxon>50 kb inversion clade</taxon>
        <taxon>NPAAA clade</taxon>
        <taxon>indigoferoid/millettioid clade</taxon>
        <taxon>Phaseoleae</taxon>
        <taxon>Glycine</taxon>
        <taxon>Glycine subgen. Soja</taxon>
    </lineage>
</organism>
<keyword evidence="4" id="KW-0732">Signal</keyword>
<evidence type="ECO:0000259" key="8">
    <source>
        <dbReference type="Pfam" id="PF00082"/>
    </source>
</evidence>
<dbReference type="InterPro" id="IPR045051">
    <property type="entry name" value="SBT"/>
</dbReference>
<evidence type="ECO:0000256" key="2">
    <source>
        <dbReference type="ARBA" id="ARBA00011073"/>
    </source>
</evidence>
<dbReference type="EMBL" id="QZWG01000009">
    <property type="protein sequence ID" value="RZB93813.1"/>
    <property type="molecule type" value="Genomic_DNA"/>
</dbReference>
<dbReference type="Gene3D" id="3.40.50.200">
    <property type="entry name" value="Peptidase S8/S53 domain"/>
    <property type="match status" value="2"/>
</dbReference>
<feature type="domain" description="Peptidase S8/S53" evidence="8">
    <location>
        <begin position="67"/>
        <end position="352"/>
    </location>
</feature>
<proteinExistence type="inferred from homology"/>
<comment type="subcellular location">
    <subcellularLocation>
        <location evidence="1">Secreted</location>
    </subcellularLocation>
</comment>
<evidence type="ECO:0000256" key="4">
    <source>
        <dbReference type="ARBA" id="ARBA00022729"/>
    </source>
</evidence>
<keyword evidence="6" id="KW-0720">Serine protease</keyword>
<evidence type="ECO:0000256" key="3">
    <source>
        <dbReference type="ARBA" id="ARBA00022670"/>
    </source>
</evidence>
<evidence type="ECO:0000256" key="7">
    <source>
        <dbReference type="PROSITE-ProRule" id="PRU01240"/>
    </source>
</evidence>
<dbReference type="GO" id="GO:0006508">
    <property type="term" value="P:proteolysis"/>
    <property type="evidence" value="ECO:0007669"/>
    <property type="project" value="UniProtKB-KW"/>
</dbReference>
<keyword evidence="5" id="KW-0378">Hydrolase</keyword>
<keyword evidence="11" id="KW-1185">Reference proteome</keyword>
<dbReference type="GO" id="GO:0005576">
    <property type="term" value="C:extracellular region"/>
    <property type="evidence" value="ECO:0007669"/>
    <property type="project" value="UniProtKB-SubCell"/>
</dbReference>
<dbReference type="InterPro" id="IPR015500">
    <property type="entry name" value="Peptidase_S8_subtilisin-rel"/>
</dbReference>
<evidence type="ECO:0000313" key="11">
    <source>
        <dbReference type="Proteomes" id="UP000289340"/>
    </source>
</evidence>
<comment type="caution">
    <text evidence="7">Lacks conserved residue(s) required for the propagation of feature annotation.</text>
</comment>
<accession>A0A445J5Z1</accession>
<comment type="caution">
    <text evidence="10">The sequence shown here is derived from an EMBL/GenBank/DDBJ whole genome shotgun (WGS) entry which is preliminary data.</text>
</comment>